<comment type="caution">
    <text evidence="1">The sequence shown here is derived from an EMBL/GenBank/DDBJ whole genome shotgun (WGS) entry which is preliminary data.</text>
</comment>
<evidence type="ECO:0000313" key="2">
    <source>
        <dbReference type="Proteomes" id="UP000814176"/>
    </source>
</evidence>
<dbReference type="EMBL" id="JADCUA010000006">
    <property type="protein sequence ID" value="KAH9839527.1"/>
    <property type="molecule type" value="Genomic_DNA"/>
</dbReference>
<accession>A0ABQ8KP53</accession>
<sequence length="112" mass="12841">MSRLQALRRLHGCIIVVVNMTISLVSDTDAVRRRHLSHRWLCLHCPRGKSDSSLHRPVLHLNRPSEWNGVIEWCAPGERRRLCGSPPRAMASRALMHMDGQGRTSWEAVREN</sequence>
<name>A0ABQ8KP53_9APHY</name>
<feature type="non-terminal residue" evidence="1">
    <location>
        <position position="112"/>
    </location>
</feature>
<dbReference type="GeneID" id="72003961"/>
<organism evidence="1 2">
    <name type="scientific">Rhodofomes roseus</name>
    <dbReference type="NCBI Taxonomy" id="34475"/>
    <lineage>
        <taxon>Eukaryota</taxon>
        <taxon>Fungi</taxon>
        <taxon>Dikarya</taxon>
        <taxon>Basidiomycota</taxon>
        <taxon>Agaricomycotina</taxon>
        <taxon>Agaricomycetes</taxon>
        <taxon>Polyporales</taxon>
        <taxon>Rhodofomes</taxon>
    </lineage>
</organism>
<keyword evidence="2" id="KW-1185">Reference proteome</keyword>
<dbReference type="RefSeq" id="XP_047781282.1">
    <property type="nucleotide sequence ID" value="XM_047923229.1"/>
</dbReference>
<gene>
    <name evidence="1" type="ORF">C8Q71DRAFT_749879</name>
</gene>
<proteinExistence type="predicted"/>
<evidence type="ECO:0000313" key="1">
    <source>
        <dbReference type="EMBL" id="KAH9839527.1"/>
    </source>
</evidence>
<evidence type="ECO:0008006" key="3">
    <source>
        <dbReference type="Google" id="ProtNLM"/>
    </source>
</evidence>
<protein>
    <recommendedName>
        <fullName evidence="3">Secreted protein</fullName>
    </recommendedName>
</protein>
<reference evidence="1 2" key="1">
    <citation type="journal article" date="2021" name="Environ. Microbiol.">
        <title>Gene family expansions and transcriptome signatures uncover fungal adaptations to wood decay.</title>
        <authorList>
            <person name="Hage H."/>
            <person name="Miyauchi S."/>
            <person name="Viragh M."/>
            <person name="Drula E."/>
            <person name="Min B."/>
            <person name="Chaduli D."/>
            <person name="Navarro D."/>
            <person name="Favel A."/>
            <person name="Norest M."/>
            <person name="Lesage-Meessen L."/>
            <person name="Balint B."/>
            <person name="Merenyi Z."/>
            <person name="de Eugenio L."/>
            <person name="Morin E."/>
            <person name="Martinez A.T."/>
            <person name="Baldrian P."/>
            <person name="Stursova M."/>
            <person name="Martinez M.J."/>
            <person name="Novotny C."/>
            <person name="Magnuson J.K."/>
            <person name="Spatafora J.W."/>
            <person name="Maurice S."/>
            <person name="Pangilinan J."/>
            <person name="Andreopoulos W."/>
            <person name="LaButti K."/>
            <person name="Hundley H."/>
            <person name="Na H."/>
            <person name="Kuo A."/>
            <person name="Barry K."/>
            <person name="Lipzen A."/>
            <person name="Henrissat B."/>
            <person name="Riley R."/>
            <person name="Ahrendt S."/>
            <person name="Nagy L.G."/>
            <person name="Grigoriev I.V."/>
            <person name="Martin F."/>
            <person name="Rosso M.N."/>
        </authorList>
    </citation>
    <scope>NUCLEOTIDE SEQUENCE [LARGE SCALE GENOMIC DNA]</scope>
    <source>
        <strain evidence="1 2">CIRM-BRFM 1785</strain>
    </source>
</reference>
<dbReference type="Proteomes" id="UP000814176">
    <property type="component" value="Unassembled WGS sequence"/>
</dbReference>